<feature type="transmembrane region" description="Helical" evidence="9">
    <location>
        <begin position="125"/>
        <end position="146"/>
    </location>
</feature>
<dbReference type="InterPro" id="IPR007387">
    <property type="entry name" value="TRAP_DctQ"/>
</dbReference>
<dbReference type="GO" id="GO:0022857">
    <property type="term" value="F:transmembrane transporter activity"/>
    <property type="evidence" value="ECO:0007669"/>
    <property type="project" value="UniProtKB-UniRule"/>
</dbReference>
<feature type="domain" description="Tripartite ATP-independent periplasmic transporters DctQ component" evidence="10">
    <location>
        <begin position="21"/>
        <end position="150"/>
    </location>
</feature>
<dbReference type="AlphaFoldDB" id="A0A059KNL4"/>
<evidence type="ECO:0000256" key="5">
    <source>
        <dbReference type="ARBA" id="ARBA00022692"/>
    </source>
</evidence>
<dbReference type="Proteomes" id="UP000026714">
    <property type="component" value="Unassembled WGS sequence"/>
</dbReference>
<name>A0A059KNL4_9BURK</name>
<sequence length="167" mass="18473">MLPRFFVRFLEWMLIGLLGVMVVLVFGNVVLRYGFNSGITFSEEVSRFTFMWLTLLGALLAMHEHAHLGMSSVITALPVWGRRVFRFTSDLLMLGCCGLLVHGTWKQVVIAMDDHAPVSGLPMGVVFSALLVSSAGISWILLHSLWRQLTGRMPAEALVIEPAGSVE</sequence>
<protein>
    <recommendedName>
        <fullName evidence="9">TRAP transporter small permease protein</fullName>
    </recommendedName>
</protein>
<evidence type="ECO:0000256" key="9">
    <source>
        <dbReference type="RuleBase" id="RU369079"/>
    </source>
</evidence>
<dbReference type="RefSeq" id="WP_051631800.1">
    <property type="nucleotide sequence ID" value="NZ_AZRA01000043.1"/>
</dbReference>
<feature type="transmembrane region" description="Helical" evidence="9">
    <location>
        <begin position="12"/>
        <end position="33"/>
    </location>
</feature>
<dbReference type="GO" id="GO:0005886">
    <property type="term" value="C:plasma membrane"/>
    <property type="evidence" value="ECO:0007669"/>
    <property type="project" value="UniProtKB-SubCell"/>
</dbReference>
<reference evidence="11 12" key="1">
    <citation type="journal article" date="2014" name="FEMS Microbiol. Ecol.">
        <title>Sphaerotilus natans encrusted with nanoball-shaped Fe(III) oxide minerals formed by nitrate-reducing mixotrophic Fe(II) oxidation.</title>
        <authorList>
            <person name="Park S."/>
            <person name="Kim D.H."/>
            <person name="Lee J.H."/>
            <person name="Hur H.G."/>
        </authorList>
    </citation>
    <scope>NUCLEOTIDE SEQUENCE [LARGE SCALE GENOMIC DNA]</scope>
    <source>
        <strain evidence="11 12">DSM 6575</strain>
    </source>
</reference>
<evidence type="ECO:0000256" key="4">
    <source>
        <dbReference type="ARBA" id="ARBA00022519"/>
    </source>
</evidence>
<comment type="function">
    <text evidence="9">Part of the tripartite ATP-independent periplasmic (TRAP) transport system.</text>
</comment>
<gene>
    <name evidence="11" type="ORF">X805_16940</name>
</gene>
<comment type="caution">
    <text evidence="11">The sequence shown here is derived from an EMBL/GenBank/DDBJ whole genome shotgun (WGS) entry which is preliminary data.</text>
</comment>
<comment type="similarity">
    <text evidence="8 9">Belongs to the TRAP transporter small permease family.</text>
</comment>
<feature type="transmembrane region" description="Helical" evidence="9">
    <location>
        <begin position="45"/>
        <end position="63"/>
    </location>
</feature>
<dbReference type="STRING" id="34103.SAMN05421778_12017"/>
<evidence type="ECO:0000313" key="12">
    <source>
        <dbReference type="Proteomes" id="UP000026714"/>
    </source>
</evidence>
<dbReference type="PANTHER" id="PTHR35011:SF2">
    <property type="entry name" value="2,3-DIKETO-L-GULONATE TRAP TRANSPORTER SMALL PERMEASE PROTEIN YIAM"/>
    <property type="match status" value="1"/>
</dbReference>
<keyword evidence="12" id="KW-1185">Reference proteome</keyword>
<keyword evidence="4 9" id="KW-0997">Cell inner membrane</keyword>
<comment type="subunit">
    <text evidence="9">The complex comprises the extracytoplasmic solute receptor protein and the two transmembrane proteins.</text>
</comment>
<keyword evidence="3" id="KW-1003">Cell membrane</keyword>
<dbReference type="EMBL" id="AZRA01000043">
    <property type="protein sequence ID" value="KDB52708.1"/>
    <property type="molecule type" value="Genomic_DNA"/>
</dbReference>
<accession>A0A059KNL4</accession>
<dbReference type="Pfam" id="PF04290">
    <property type="entry name" value="DctQ"/>
    <property type="match status" value="1"/>
</dbReference>
<feature type="transmembrane region" description="Helical" evidence="9">
    <location>
        <begin position="84"/>
        <end position="105"/>
    </location>
</feature>
<evidence type="ECO:0000256" key="6">
    <source>
        <dbReference type="ARBA" id="ARBA00022989"/>
    </source>
</evidence>
<keyword evidence="2 9" id="KW-0813">Transport</keyword>
<keyword evidence="7 9" id="KW-0472">Membrane</keyword>
<comment type="subcellular location">
    <subcellularLocation>
        <location evidence="1 9">Cell inner membrane</location>
        <topology evidence="1 9">Multi-pass membrane protein</topology>
    </subcellularLocation>
</comment>
<keyword evidence="5 9" id="KW-0812">Transmembrane</keyword>
<evidence type="ECO:0000256" key="1">
    <source>
        <dbReference type="ARBA" id="ARBA00004429"/>
    </source>
</evidence>
<dbReference type="eggNOG" id="COG3090">
    <property type="taxonomic scope" value="Bacteria"/>
</dbReference>
<proteinExistence type="inferred from homology"/>
<dbReference type="GO" id="GO:0015740">
    <property type="term" value="P:C4-dicarboxylate transport"/>
    <property type="evidence" value="ECO:0007669"/>
    <property type="project" value="TreeGrafter"/>
</dbReference>
<organism evidence="11 12">
    <name type="scientific">Sphaerotilus natans subsp. natans DSM 6575</name>
    <dbReference type="NCBI Taxonomy" id="1286631"/>
    <lineage>
        <taxon>Bacteria</taxon>
        <taxon>Pseudomonadati</taxon>
        <taxon>Pseudomonadota</taxon>
        <taxon>Betaproteobacteria</taxon>
        <taxon>Burkholderiales</taxon>
        <taxon>Sphaerotilaceae</taxon>
        <taxon>Sphaerotilus</taxon>
    </lineage>
</organism>
<evidence type="ECO:0000259" key="10">
    <source>
        <dbReference type="Pfam" id="PF04290"/>
    </source>
</evidence>
<evidence type="ECO:0000256" key="3">
    <source>
        <dbReference type="ARBA" id="ARBA00022475"/>
    </source>
</evidence>
<dbReference type="InterPro" id="IPR055348">
    <property type="entry name" value="DctQ"/>
</dbReference>
<evidence type="ECO:0000313" key="11">
    <source>
        <dbReference type="EMBL" id="KDB52708.1"/>
    </source>
</evidence>
<keyword evidence="6 9" id="KW-1133">Transmembrane helix</keyword>
<dbReference type="PANTHER" id="PTHR35011">
    <property type="entry name" value="2,3-DIKETO-L-GULONATE TRAP TRANSPORTER SMALL PERMEASE PROTEIN YIAM"/>
    <property type="match status" value="1"/>
</dbReference>
<evidence type="ECO:0000256" key="8">
    <source>
        <dbReference type="ARBA" id="ARBA00038436"/>
    </source>
</evidence>
<evidence type="ECO:0000256" key="7">
    <source>
        <dbReference type="ARBA" id="ARBA00023136"/>
    </source>
</evidence>
<evidence type="ECO:0000256" key="2">
    <source>
        <dbReference type="ARBA" id="ARBA00022448"/>
    </source>
</evidence>